<name>A0A8S4RNB5_9NEOP</name>
<reference evidence="1" key="1">
    <citation type="submission" date="2022-03" db="EMBL/GenBank/DDBJ databases">
        <authorList>
            <person name="Lindestad O."/>
        </authorList>
    </citation>
    <scope>NUCLEOTIDE SEQUENCE</scope>
</reference>
<proteinExistence type="predicted"/>
<comment type="caution">
    <text evidence="1">The sequence shown here is derived from an EMBL/GenBank/DDBJ whole genome shotgun (WGS) entry which is preliminary data.</text>
</comment>
<gene>
    <name evidence="1" type="primary">jg19137</name>
    <name evidence="1" type="ORF">PAEG_LOCUS16283</name>
</gene>
<sequence>MSQSVNSINSPRSRAPIDENGVMLWNLLTGYSYEIYQQNIADVNGKDINVIKAETKDKSTSTKNKESEFRLTNTNRKLKREKYSKDIILRKWRERQLKAKYELARKAIINSIKEKFGNAGTYHNINKSESCGYGGRVASHGDVPAIVITNADVEDTSNSNVNRGVACQTDLDFKHENGRVEDGFMKRVGGSHANRLQMGPGGELAQWRLAAHGSRAGAAGGLRGFLDEMPVS</sequence>
<organism evidence="1 2">
    <name type="scientific">Pararge aegeria aegeria</name>
    <dbReference type="NCBI Taxonomy" id="348720"/>
    <lineage>
        <taxon>Eukaryota</taxon>
        <taxon>Metazoa</taxon>
        <taxon>Ecdysozoa</taxon>
        <taxon>Arthropoda</taxon>
        <taxon>Hexapoda</taxon>
        <taxon>Insecta</taxon>
        <taxon>Pterygota</taxon>
        <taxon>Neoptera</taxon>
        <taxon>Endopterygota</taxon>
        <taxon>Lepidoptera</taxon>
        <taxon>Glossata</taxon>
        <taxon>Ditrysia</taxon>
        <taxon>Papilionoidea</taxon>
        <taxon>Nymphalidae</taxon>
        <taxon>Satyrinae</taxon>
        <taxon>Satyrini</taxon>
        <taxon>Parargina</taxon>
        <taxon>Pararge</taxon>
    </lineage>
</organism>
<dbReference type="EMBL" id="CAKXAJ010025444">
    <property type="protein sequence ID" value="CAH2239616.1"/>
    <property type="molecule type" value="Genomic_DNA"/>
</dbReference>
<keyword evidence="2" id="KW-1185">Reference proteome</keyword>
<accession>A0A8S4RNB5</accession>
<protein>
    <submittedName>
        <fullName evidence="1">Jg19137 protein</fullName>
    </submittedName>
</protein>
<evidence type="ECO:0000313" key="2">
    <source>
        <dbReference type="Proteomes" id="UP000838756"/>
    </source>
</evidence>
<dbReference type="AlphaFoldDB" id="A0A8S4RNB5"/>
<evidence type="ECO:0000313" key="1">
    <source>
        <dbReference type="EMBL" id="CAH2239616.1"/>
    </source>
</evidence>
<dbReference type="OrthoDB" id="6904325at2759"/>
<dbReference type="Proteomes" id="UP000838756">
    <property type="component" value="Unassembled WGS sequence"/>
</dbReference>